<feature type="transmembrane region" description="Helical" evidence="7">
    <location>
        <begin position="77"/>
        <end position="97"/>
    </location>
</feature>
<name>A0A5N5TLU6_9CRUS</name>
<evidence type="ECO:0000256" key="3">
    <source>
        <dbReference type="ARBA" id="ARBA00022475"/>
    </source>
</evidence>
<dbReference type="Proteomes" id="UP000326759">
    <property type="component" value="Unassembled WGS sequence"/>
</dbReference>
<dbReference type="Pfam" id="PF02690">
    <property type="entry name" value="Na_Pi_cotrans"/>
    <property type="match status" value="1"/>
</dbReference>
<keyword evidence="5 7" id="KW-1133">Transmembrane helix</keyword>
<comment type="similarity">
    <text evidence="2">Belongs to the SLC34A transporter family.</text>
</comment>
<dbReference type="NCBIfam" id="NF037997">
    <property type="entry name" value="Na_Pi_symport"/>
    <property type="match status" value="1"/>
</dbReference>
<evidence type="ECO:0000313" key="9">
    <source>
        <dbReference type="Proteomes" id="UP000326759"/>
    </source>
</evidence>
<evidence type="ECO:0000313" key="8">
    <source>
        <dbReference type="EMBL" id="KAB7507126.1"/>
    </source>
</evidence>
<dbReference type="PANTHER" id="PTHR10010">
    <property type="entry name" value="SOLUTE CARRIER FAMILY 34 SODIUM PHOSPHATE , MEMBER 2-RELATED"/>
    <property type="match status" value="1"/>
</dbReference>
<feature type="transmembrane region" description="Helical" evidence="7">
    <location>
        <begin position="297"/>
        <end position="321"/>
    </location>
</feature>
<feature type="transmembrane region" description="Helical" evidence="7">
    <location>
        <begin position="342"/>
        <end position="363"/>
    </location>
</feature>
<dbReference type="AlphaFoldDB" id="A0A5N5TLU6"/>
<evidence type="ECO:0000256" key="7">
    <source>
        <dbReference type="SAM" id="Phobius"/>
    </source>
</evidence>
<evidence type="ECO:0000256" key="2">
    <source>
        <dbReference type="ARBA" id="ARBA00005808"/>
    </source>
</evidence>
<dbReference type="GO" id="GO:0005436">
    <property type="term" value="F:sodium:phosphate symporter activity"/>
    <property type="evidence" value="ECO:0007669"/>
    <property type="project" value="InterPro"/>
</dbReference>
<evidence type="ECO:0000256" key="6">
    <source>
        <dbReference type="ARBA" id="ARBA00023136"/>
    </source>
</evidence>
<feature type="transmembrane region" description="Helical" evidence="7">
    <location>
        <begin position="375"/>
        <end position="402"/>
    </location>
</feature>
<comment type="subcellular location">
    <subcellularLocation>
        <location evidence="1">Apical cell membrane</location>
        <topology evidence="1">Multi-pass membrane protein</topology>
    </subcellularLocation>
</comment>
<keyword evidence="3" id="KW-1003">Cell membrane</keyword>
<dbReference type="EMBL" id="SEYY01000487">
    <property type="protein sequence ID" value="KAB7507126.1"/>
    <property type="molecule type" value="Genomic_DNA"/>
</dbReference>
<dbReference type="GO" id="GO:0044341">
    <property type="term" value="P:sodium-dependent phosphate transport"/>
    <property type="evidence" value="ECO:0007669"/>
    <property type="project" value="InterPro"/>
</dbReference>
<dbReference type="InterPro" id="IPR003841">
    <property type="entry name" value="Na/Pi_transpt"/>
</dbReference>
<evidence type="ECO:0000256" key="4">
    <source>
        <dbReference type="ARBA" id="ARBA00022692"/>
    </source>
</evidence>
<organism evidence="8 9">
    <name type="scientific">Armadillidium nasatum</name>
    <dbReference type="NCBI Taxonomy" id="96803"/>
    <lineage>
        <taxon>Eukaryota</taxon>
        <taxon>Metazoa</taxon>
        <taxon>Ecdysozoa</taxon>
        <taxon>Arthropoda</taxon>
        <taxon>Crustacea</taxon>
        <taxon>Multicrustacea</taxon>
        <taxon>Malacostraca</taxon>
        <taxon>Eumalacostraca</taxon>
        <taxon>Peracarida</taxon>
        <taxon>Isopoda</taxon>
        <taxon>Oniscidea</taxon>
        <taxon>Crinocheta</taxon>
        <taxon>Armadillidiidae</taxon>
        <taxon>Armadillidium</taxon>
    </lineage>
</organism>
<dbReference type="OrthoDB" id="76259at2759"/>
<dbReference type="PANTHER" id="PTHR10010:SF46">
    <property type="entry name" value="SODIUM-DEPENDENT PHOSPHATE TRANSPORT PROTEIN 2B"/>
    <property type="match status" value="1"/>
</dbReference>
<feature type="transmembrane region" description="Helical" evidence="7">
    <location>
        <begin position="142"/>
        <end position="164"/>
    </location>
</feature>
<feature type="transmembrane region" description="Helical" evidence="7">
    <location>
        <begin position="117"/>
        <end position="135"/>
    </location>
</feature>
<protein>
    <submittedName>
        <fullName evidence="8">Sodium-dependent phosphate transport protein 2A</fullName>
    </submittedName>
</protein>
<sequence length="477" mass="52487">MELEVTKLSSRRLAPLTYNEKNGNLSAFQNEKAPAPPNTAMYRKAEEEKVWDDLIGEEKKWEDMTTTEKVKRVTINIIKVTCVLTLLYFFICSLDLLSSSFRLISGKSTSGLLNNDYISNPIVGLMIGILVTVLVQSSSTSTSIIVSMVASGIITVHDAIPMIFGSNIGTSVTNTIVSLTQYIAISVLETLTGKIVNSLRDAEGAEFELLSALTNPFVDLIIQLDSTILRCWGMDLMQSEDSMIKKYCKTIDTLGVATTLAPTYNASIPKECQASNNGVPHSCHFLFYERSLSDTTVGIILLLISLTILCTTLVFIVKILNSMLKGSIAKVINKVINADIPYVPWLTGYIAILIGAVLTFVVQSSSVFTSTLTPLIGGMIVMWSILGPVIIIVVFVVIINLIQKKKRSLLPKVLQNWNFLPKPLRSLEPYDRVVTSLPCCKKCKVSPQEEDVLEVISHSNNSIQTKQGIDNPVLVRD</sequence>
<dbReference type="GO" id="GO:0016324">
    <property type="term" value="C:apical plasma membrane"/>
    <property type="evidence" value="ECO:0007669"/>
    <property type="project" value="UniProtKB-SubCell"/>
</dbReference>
<keyword evidence="9" id="KW-1185">Reference proteome</keyword>
<evidence type="ECO:0000256" key="5">
    <source>
        <dbReference type="ARBA" id="ARBA00022989"/>
    </source>
</evidence>
<gene>
    <name evidence="8" type="ORF">Anas_09169</name>
</gene>
<evidence type="ECO:0000256" key="1">
    <source>
        <dbReference type="ARBA" id="ARBA00004424"/>
    </source>
</evidence>
<reference evidence="8 9" key="1">
    <citation type="journal article" date="2019" name="PLoS Biol.">
        <title>Sex chromosomes control vertical transmission of feminizing Wolbachia symbionts in an isopod.</title>
        <authorList>
            <person name="Becking T."/>
            <person name="Chebbi M.A."/>
            <person name="Giraud I."/>
            <person name="Moumen B."/>
            <person name="Laverre T."/>
            <person name="Caubet Y."/>
            <person name="Peccoud J."/>
            <person name="Gilbert C."/>
            <person name="Cordaux R."/>
        </authorList>
    </citation>
    <scope>NUCLEOTIDE SEQUENCE [LARGE SCALE GENOMIC DNA]</scope>
    <source>
        <strain evidence="8">ANa2</strain>
        <tissue evidence="8">Whole body excluding digestive tract and cuticle</tissue>
    </source>
</reference>
<accession>A0A5N5TLU6</accession>
<proteinExistence type="inferred from homology"/>
<comment type="caution">
    <text evidence="8">The sequence shown here is derived from an EMBL/GenBank/DDBJ whole genome shotgun (WGS) entry which is preliminary data.</text>
</comment>
<keyword evidence="6 7" id="KW-0472">Membrane</keyword>
<keyword evidence="4 7" id="KW-0812">Transmembrane</keyword>